<keyword evidence="4 8" id="KW-0479">Metal-binding</keyword>
<feature type="binding site" evidence="8">
    <location>
        <position position="207"/>
    </location>
    <ligand>
        <name>Zn(2+)</name>
        <dbReference type="ChEBI" id="CHEBI:29105"/>
        <label>1</label>
    </ligand>
</feature>
<evidence type="ECO:0000256" key="8">
    <source>
        <dbReference type="PIRSR" id="PIRSR001123-2"/>
    </source>
</evidence>
<dbReference type="STRING" id="1393034.HMPREF3192_00062"/>
<evidence type="ECO:0000256" key="5">
    <source>
        <dbReference type="ARBA" id="ARBA00022801"/>
    </source>
</evidence>
<dbReference type="Gene3D" id="3.40.630.10">
    <property type="entry name" value="Zn peptidases"/>
    <property type="match status" value="1"/>
</dbReference>
<evidence type="ECO:0000313" key="9">
    <source>
        <dbReference type="EMBL" id="KXB35657.1"/>
    </source>
</evidence>
<feature type="binding site" evidence="8">
    <location>
        <position position="207"/>
    </location>
    <ligand>
        <name>Zn(2+)</name>
        <dbReference type="ChEBI" id="CHEBI:29105"/>
        <label>2</label>
    </ligand>
</feature>
<keyword evidence="3" id="KW-0645">Protease</keyword>
<dbReference type="GO" id="GO:0004177">
    <property type="term" value="F:aminopeptidase activity"/>
    <property type="evidence" value="ECO:0007669"/>
    <property type="project" value="UniProtKB-UniRule"/>
</dbReference>
<dbReference type="InterPro" id="IPR008007">
    <property type="entry name" value="Peptidase_M42"/>
</dbReference>
<evidence type="ECO:0000313" key="10">
    <source>
        <dbReference type="Proteomes" id="UP000070675"/>
    </source>
</evidence>
<dbReference type="InterPro" id="IPR051464">
    <property type="entry name" value="Peptidase_M42_aminopept"/>
</dbReference>
<name>A0A133XXJ1_9ACTN</name>
<evidence type="ECO:0000256" key="1">
    <source>
        <dbReference type="ARBA" id="ARBA00006272"/>
    </source>
</evidence>
<proteinExistence type="inferred from homology"/>
<feature type="binding site" evidence="8">
    <location>
        <position position="242"/>
    </location>
    <ligand>
        <name>Zn(2+)</name>
        <dbReference type="ChEBI" id="CHEBI:29105"/>
        <label>2</label>
    </ligand>
</feature>
<dbReference type="OrthoDB" id="361940at2"/>
<protein>
    <submittedName>
        <fullName evidence="9">M42 glutamyl aminopeptidase</fullName>
    </submittedName>
</protein>
<dbReference type="PATRIC" id="fig|1393034.3.peg.58"/>
<keyword evidence="10" id="KW-1185">Reference proteome</keyword>
<sequence>MTDTVKGTLIDADTAQALDKTYAVDKNGLITSVRTLVSYDSPVGYYPEIHAYLKQCLAELGYDSYTDNKATVYVRVAGADSSKTVCVGAHLDTIGLIVRGFNNDGTLRVRQLGGINYHSIEGETVRIHCRDGRVVDGQVICNKHSVHVFEDAKVEPRDENTMSISIIGDVKTADDARDLGITPGAIVAVDPHFVAYDNGFIVSRFLDDKAAVAVLLDTLQWIADEKITPAFDTLFAFPIYEEIGHGASFVPAEVSEYVALDITLIGPDYDSNEHSVGIIASDFKGPYDWDLTNQLIAAAHKVCDPDKFNTQVCFHYSTDANAAYCLGNDIKSAAFGMSCTNTHGRERCHVDALVQTARLTRAYVEGLHLA</sequence>
<dbReference type="PIRSF" id="PIRSF001123">
    <property type="entry name" value="PepA_GA"/>
    <property type="match status" value="1"/>
</dbReference>
<dbReference type="RefSeq" id="WP_082715486.1">
    <property type="nucleotide sequence ID" value="NZ_KQ959483.1"/>
</dbReference>
<dbReference type="SUPFAM" id="SSF101821">
    <property type="entry name" value="Aminopeptidase/glucanase lid domain"/>
    <property type="match status" value="1"/>
</dbReference>
<comment type="similarity">
    <text evidence="1 6">Belongs to the peptidase M42 family.</text>
</comment>
<dbReference type="Pfam" id="PF05343">
    <property type="entry name" value="Peptidase_M42"/>
    <property type="match status" value="1"/>
</dbReference>
<evidence type="ECO:0000256" key="3">
    <source>
        <dbReference type="ARBA" id="ARBA00022670"/>
    </source>
</evidence>
<evidence type="ECO:0000256" key="2">
    <source>
        <dbReference type="ARBA" id="ARBA00022438"/>
    </source>
</evidence>
<dbReference type="Gene3D" id="2.40.30.40">
    <property type="entry name" value="Peptidase M42, domain 2"/>
    <property type="match status" value="1"/>
</dbReference>
<feature type="binding site" evidence="8">
    <location>
        <position position="343"/>
    </location>
    <ligand>
        <name>Zn(2+)</name>
        <dbReference type="ChEBI" id="CHEBI:29105"/>
        <label>2</label>
    </ligand>
</feature>
<keyword evidence="2 9" id="KW-0031">Aminopeptidase</keyword>
<keyword evidence="5" id="KW-0378">Hydrolase</keyword>
<dbReference type="AlphaFoldDB" id="A0A133XXJ1"/>
<dbReference type="SUPFAM" id="SSF53187">
    <property type="entry name" value="Zn-dependent exopeptidases"/>
    <property type="match status" value="1"/>
</dbReference>
<dbReference type="Proteomes" id="UP000070675">
    <property type="component" value="Unassembled WGS sequence"/>
</dbReference>
<comment type="caution">
    <text evidence="9">The sequence shown here is derived from an EMBL/GenBank/DDBJ whole genome shotgun (WGS) entry which is preliminary data.</text>
</comment>
<dbReference type="InterPro" id="IPR023367">
    <property type="entry name" value="Peptidase_M42_dom2"/>
</dbReference>
<gene>
    <name evidence="9" type="ORF">HMPREF3192_00062</name>
</gene>
<dbReference type="EMBL" id="LSCR01000001">
    <property type="protein sequence ID" value="KXB35657.1"/>
    <property type="molecule type" value="Genomic_DNA"/>
</dbReference>
<reference evidence="10" key="1">
    <citation type="submission" date="2016-01" db="EMBL/GenBank/DDBJ databases">
        <authorList>
            <person name="Mitreva M."/>
            <person name="Pepin K.H."/>
            <person name="Mihindukulasuriya K.A."/>
            <person name="Fulton R."/>
            <person name="Fronick C."/>
            <person name="O'Laughlin M."/>
            <person name="Miner T."/>
            <person name="Herter B."/>
            <person name="Rosa B.A."/>
            <person name="Cordes M."/>
            <person name="Tomlinson C."/>
            <person name="Wollam A."/>
            <person name="Palsikar V.B."/>
            <person name="Mardis E.R."/>
            <person name="Wilson R.K."/>
        </authorList>
    </citation>
    <scope>NUCLEOTIDE SEQUENCE [LARGE SCALE GENOMIC DNA]</scope>
    <source>
        <strain evidence="10">DNF00019</strain>
    </source>
</reference>
<dbReference type="GO" id="GO:0006508">
    <property type="term" value="P:proteolysis"/>
    <property type="evidence" value="ECO:0007669"/>
    <property type="project" value="UniProtKB-KW"/>
</dbReference>
<organism evidence="9 10">
    <name type="scientific">Atopobium deltae</name>
    <dbReference type="NCBI Taxonomy" id="1393034"/>
    <lineage>
        <taxon>Bacteria</taxon>
        <taxon>Bacillati</taxon>
        <taxon>Actinomycetota</taxon>
        <taxon>Coriobacteriia</taxon>
        <taxon>Coriobacteriales</taxon>
        <taxon>Atopobiaceae</taxon>
        <taxon>Atopobium</taxon>
    </lineage>
</organism>
<evidence type="ECO:0000256" key="4">
    <source>
        <dbReference type="ARBA" id="ARBA00022723"/>
    </source>
</evidence>
<dbReference type="PANTHER" id="PTHR32481:SF7">
    <property type="entry name" value="AMINOPEPTIDASE YHFE-RELATED"/>
    <property type="match status" value="1"/>
</dbReference>
<accession>A0A133XXJ1</accession>
<comment type="cofactor">
    <cofactor evidence="8">
        <name>a divalent metal cation</name>
        <dbReference type="ChEBI" id="CHEBI:60240"/>
    </cofactor>
    <text evidence="8">Binds 2 divalent metal cations per subunit.</text>
</comment>
<dbReference type="GO" id="GO:0046872">
    <property type="term" value="F:metal ion binding"/>
    <property type="evidence" value="ECO:0007669"/>
    <property type="project" value="UniProtKB-UniRule"/>
</dbReference>
<feature type="active site" description="Proton acceptor" evidence="7">
    <location>
        <position position="241"/>
    </location>
</feature>
<evidence type="ECO:0000256" key="6">
    <source>
        <dbReference type="PIRNR" id="PIRNR001123"/>
    </source>
</evidence>
<dbReference type="PANTHER" id="PTHR32481">
    <property type="entry name" value="AMINOPEPTIDASE"/>
    <property type="match status" value="1"/>
</dbReference>
<feature type="binding site" evidence="8">
    <location>
        <position position="261"/>
    </location>
    <ligand>
        <name>Zn(2+)</name>
        <dbReference type="ChEBI" id="CHEBI:29105"/>
        <label>1</label>
    </ligand>
</feature>
<feature type="binding site" evidence="8">
    <location>
        <position position="90"/>
    </location>
    <ligand>
        <name>Zn(2+)</name>
        <dbReference type="ChEBI" id="CHEBI:29105"/>
        <label>1</label>
    </ligand>
</feature>
<evidence type="ECO:0000256" key="7">
    <source>
        <dbReference type="PIRSR" id="PIRSR001123-1"/>
    </source>
</evidence>